<evidence type="ECO:0000313" key="11">
    <source>
        <dbReference type="EMBL" id="SPP66551.1"/>
    </source>
</evidence>
<keyword evidence="5" id="KW-0418">Kinase</keyword>
<dbReference type="SMART" id="SM00387">
    <property type="entry name" value="HATPase_c"/>
    <property type="match status" value="1"/>
</dbReference>
<reference evidence="12" key="1">
    <citation type="submission" date="2018-04" db="EMBL/GenBank/DDBJ databases">
        <authorList>
            <person name="Lucker S."/>
            <person name="Sakoula D."/>
        </authorList>
    </citation>
    <scope>NUCLEOTIDE SEQUENCE [LARGE SCALE GENOMIC DNA]</scope>
</reference>
<dbReference type="InterPro" id="IPR036890">
    <property type="entry name" value="HATPase_C_sf"/>
</dbReference>
<dbReference type="SUPFAM" id="SSF55874">
    <property type="entry name" value="ATPase domain of HSP90 chaperone/DNA topoisomerase II/histidine kinase"/>
    <property type="match status" value="1"/>
</dbReference>
<dbReference type="InterPro" id="IPR003018">
    <property type="entry name" value="GAF"/>
</dbReference>
<dbReference type="Gene3D" id="3.30.450.40">
    <property type="match status" value="1"/>
</dbReference>
<keyword evidence="6" id="KW-0902">Two-component regulatory system</keyword>
<dbReference type="Pfam" id="PF02518">
    <property type="entry name" value="HATPase_c"/>
    <property type="match status" value="1"/>
</dbReference>
<dbReference type="SUPFAM" id="SSF55781">
    <property type="entry name" value="GAF domain-like"/>
    <property type="match status" value="1"/>
</dbReference>
<dbReference type="PRINTS" id="PR00344">
    <property type="entry name" value="BCTRLSENSOR"/>
</dbReference>
<dbReference type="Proteomes" id="UP000248168">
    <property type="component" value="Unassembled WGS sequence"/>
</dbReference>
<evidence type="ECO:0000256" key="3">
    <source>
        <dbReference type="ARBA" id="ARBA00022553"/>
    </source>
</evidence>
<dbReference type="SMART" id="SM00448">
    <property type="entry name" value="REC"/>
    <property type="match status" value="1"/>
</dbReference>
<evidence type="ECO:0000256" key="2">
    <source>
        <dbReference type="ARBA" id="ARBA00012438"/>
    </source>
</evidence>
<protein>
    <recommendedName>
        <fullName evidence="2">histidine kinase</fullName>
        <ecNumber evidence="2">2.7.13.3</ecNumber>
    </recommendedName>
</protein>
<dbReference type="PANTHER" id="PTHR43547">
    <property type="entry name" value="TWO-COMPONENT HISTIDINE KINASE"/>
    <property type="match status" value="1"/>
</dbReference>
<dbReference type="Pfam" id="PF00072">
    <property type="entry name" value="Response_reg"/>
    <property type="match status" value="1"/>
</dbReference>
<dbReference type="Gene3D" id="3.30.565.10">
    <property type="entry name" value="Histidine kinase-like ATPase, C-terminal domain"/>
    <property type="match status" value="1"/>
</dbReference>
<dbReference type="SMART" id="SM00065">
    <property type="entry name" value="GAF"/>
    <property type="match status" value="1"/>
</dbReference>
<evidence type="ECO:0000256" key="6">
    <source>
        <dbReference type="ARBA" id="ARBA00023012"/>
    </source>
</evidence>
<gene>
    <name evidence="11" type="ORF">NITLEN_70141</name>
</gene>
<organism evidence="11 12">
    <name type="scientific">Nitrospira lenta</name>
    <dbReference type="NCBI Taxonomy" id="1436998"/>
    <lineage>
        <taxon>Bacteria</taxon>
        <taxon>Pseudomonadati</taxon>
        <taxon>Nitrospirota</taxon>
        <taxon>Nitrospiria</taxon>
        <taxon>Nitrospirales</taxon>
        <taxon>Nitrospiraceae</taxon>
        <taxon>Nitrospira</taxon>
    </lineage>
</organism>
<feature type="modified residue" description="4-aspartylphosphate" evidence="8">
    <location>
        <position position="884"/>
    </location>
</feature>
<dbReference type="InterPro" id="IPR036097">
    <property type="entry name" value="HisK_dim/P_sf"/>
</dbReference>
<dbReference type="SUPFAM" id="SSF52172">
    <property type="entry name" value="CheY-like"/>
    <property type="match status" value="1"/>
</dbReference>
<dbReference type="InterPro" id="IPR003661">
    <property type="entry name" value="HisK_dim/P_dom"/>
</dbReference>
<evidence type="ECO:0000313" key="12">
    <source>
        <dbReference type="Proteomes" id="UP000248168"/>
    </source>
</evidence>
<keyword evidence="7" id="KW-0472">Membrane</keyword>
<evidence type="ECO:0000256" key="7">
    <source>
        <dbReference type="ARBA" id="ARBA00023136"/>
    </source>
</evidence>
<dbReference type="InterPro" id="IPR001789">
    <property type="entry name" value="Sig_transdc_resp-reg_receiver"/>
</dbReference>
<dbReference type="CDD" id="cd00082">
    <property type="entry name" value="HisKA"/>
    <property type="match status" value="1"/>
</dbReference>
<dbReference type="CDD" id="cd00156">
    <property type="entry name" value="REC"/>
    <property type="match status" value="1"/>
</dbReference>
<feature type="domain" description="Response regulatory" evidence="10">
    <location>
        <begin position="835"/>
        <end position="949"/>
    </location>
</feature>
<dbReference type="PANTHER" id="PTHR43547:SF2">
    <property type="entry name" value="HYBRID SIGNAL TRANSDUCTION HISTIDINE KINASE C"/>
    <property type="match status" value="1"/>
</dbReference>
<keyword evidence="12" id="KW-1185">Reference proteome</keyword>
<dbReference type="AlphaFoldDB" id="A0A330LA08"/>
<evidence type="ECO:0000259" key="10">
    <source>
        <dbReference type="PROSITE" id="PS50110"/>
    </source>
</evidence>
<proteinExistence type="predicted"/>
<feature type="domain" description="Histidine kinase" evidence="9">
    <location>
        <begin position="600"/>
        <end position="820"/>
    </location>
</feature>
<dbReference type="SMART" id="SM00388">
    <property type="entry name" value="HisKA"/>
    <property type="match status" value="1"/>
</dbReference>
<dbReference type="FunFam" id="3.30.565.10:FF:000006">
    <property type="entry name" value="Sensor histidine kinase WalK"/>
    <property type="match status" value="1"/>
</dbReference>
<dbReference type="EC" id="2.7.13.3" evidence="2"/>
<dbReference type="Pfam" id="PF00512">
    <property type="entry name" value="HisKA"/>
    <property type="match status" value="1"/>
</dbReference>
<evidence type="ECO:0000256" key="8">
    <source>
        <dbReference type="PROSITE-ProRule" id="PRU00169"/>
    </source>
</evidence>
<keyword evidence="4" id="KW-0808">Transferase</keyword>
<dbReference type="Gene3D" id="1.10.287.130">
    <property type="match status" value="1"/>
</dbReference>
<dbReference type="InterPro" id="IPR011006">
    <property type="entry name" value="CheY-like_superfamily"/>
</dbReference>
<dbReference type="InterPro" id="IPR029016">
    <property type="entry name" value="GAF-like_dom_sf"/>
</dbReference>
<name>A0A330LA08_9BACT</name>
<dbReference type="PROSITE" id="PS50109">
    <property type="entry name" value="HIS_KIN"/>
    <property type="match status" value="1"/>
</dbReference>
<dbReference type="Gene3D" id="3.40.50.2300">
    <property type="match status" value="1"/>
</dbReference>
<dbReference type="SUPFAM" id="SSF47384">
    <property type="entry name" value="Homodimeric domain of signal transducing histidine kinase"/>
    <property type="match status" value="1"/>
</dbReference>
<evidence type="ECO:0000259" key="9">
    <source>
        <dbReference type="PROSITE" id="PS50109"/>
    </source>
</evidence>
<dbReference type="InterPro" id="IPR005467">
    <property type="entry name" value="His_kinase_dom"/>
</dbReference>
<dbReference type="FunFam" id="1.10.287.130:FF:000001">
    <property type="entry name" value="Two-component sensor histidine kinase"/>
    <property type="match status" value="1"/>
</dbReference>
<dbReference type="GO" id="GO:0000155">
    <property type="term" value="F:phosphorelay sensor kinase activity"/>
    <property type="evidence" value="ECO:0007669"/>
    <property type="project" value="InterPro"/>
</dbReference>
<sequence length="950" mass="105683">MPIQSLEGVQPVVLPLVELLPKERRILDRPSMEFRPFGLDEQGQTIRDLSGLSIRAVILDLEKTLTRERGDGAGSEAVDELCVLLNQRIKDSVYHVTPEFLKNPWNSYSYEFAAYLYEFCELLTGDPNFIFAGGMEKMSPIIQVLARPFSLEQIYGMFPYFGNKFASGSVECRVVSVTPGSATLAMRFSDRTLRQFGPFRRRCTYLVCQSAQGIFAAVPSRVHGLPPATLTNLSCVSNDDEWCRWLIRWQNDGARRWGRASRSSAAVPVLPEPVLCDAVSAESERGPLPLEPVWDGWGNPGSRRQTHWILWSGLIGLCLAGGLRVLSSAVGPAEMALAGLSPVLAAGWLMQRCMRKESLQREALIREQIAFVESRHEELREAYLGQEQTRVELRRKVTQLTALHQAGLLFSATLDRETLLERVLETLTRDLHYDRAMVSTFDPLRSVIRHVRVIGASDEVLAYAQDCEVPVTDRNSPEGMAVLQGLPLLIADIQTVWPQLHPINRRLAELSRTKSLIIVPLRAKDHILGILTVDRTHEPSLTTDDLELMTTLANQVAIALDNASAYQQIEEWNVGLELKVRERTEALEQADRVRSQFLSHVSHELRTPLTSIKGFVQNLLDGLTGPLNEKQQRYLFRMLDNSDRLIRMIEDLLDRTRIEAGRLEVHPVDVDLESCLTDAIEQLRPLASAKRQRLGISARDLGIEVWADRDRLIQVAVNLLQNAVKYTPEDGEILVAVESSSPRFVRILVRDTGPGIPAEDLDRIFDPFFRVQHGQRSGPKGLGLGLSIVKTLVELQGGSVAAKNCPAGGAEVSFTLPLRSAIPTTPLSPPVAERRVLVADEDPDIRQWLFDRLKASGYCPEAALDGQEARVAVQSGGYAGVMLDVGLGQSEGLNVVREIRLQATEVPIIVMTASGSQELAVQAIGMGAQAYLLKPFDAGELRAVMERWFH</sequence>
<dbReference type="OrthoDB" id="500345at2"/>
<dbReference type="InterPro" id="IPR004358">
    <property type="entry name" value="Sig_transdc_His_kin-like_C"/>
</dbReference>
<dbReference type="RefSeq" id="WP_121990705.1">
    <property type="nucleotide sequence ID" value="NZ_OUNR01000020.1"/>
</dbReference>
<comment type="catalytic activity">
    <reaction evidence="1">
        <text>ATP + protein L-histidine = ADP + protein N-phospho-L-histidine.</text>
        <dbReference type="EC" id="2.7.13.3"/>
    </reaction>
</comment>
<dbReference type="EMBL" id="OUNR01000020">
    <property type="protein sequence ID" value="SPP66551.1"/>
    <property type="molecule type" value="Genomic_DNA"/>
</dbReference>
<dbReference type="CDD" id="cd00075">
    <property type="entry name" value="HATPase"/>
    <property type="match status" value="1"/>
</dbReference>
<dbReference type="Pfam" id="PF01590">
    <property type="entry name" value="GAF"/>
    <property type="match status" value="1"/>
</dbReference>
<keyword evidence="3 8" id="KW-0597">Phosphoprotein</keyword>
<evidence type="ECO:0000256" key="5">
    <source>
        <dbReference type="ARBA" id="ARBA00022777"/>
    </source>
</evidence>
<accession>A0A330LA08</accession>
<evidence type="ECO:0000256" key="1">
    <source>
        <dbReference type="ARBA" id="ARBA00000085"/>
    </source>
</evidence>
<evidence type="ECO:0000256" key="4">
    <source>
        <dbReference type="ARBA" id="ARBA00022679"/>
    </source>
</evidence>
<dbReference type="InterPro" id="IPR003594">
    <property type="entry name" value="HATPase_dom"/>
</dbReference>
<dbReference type="InParanoid" id="A0A330LA08"/>
<dbReference type="PROSITE" id="PS50110">
    <property type="entry name" value="RESPONSE_REGULATORY"/>
    <property type="match status" value="1"/>
</dbReference>